<comment type="caution">
    <text evidence="2">The sequence shown here is derived from an EMBL/GenBank/DDBJ whole genome shotgun (WGS) entry which is preliminary data.</text>
</comment>
<dbReference type="Proteomes" id="UP000255207">
    <property type="component" value="Unassembled WGS sequence"/>
</dbReference>
<evidence type="ECO:0000256" key="1">
    <source>
        <dbReference type="SAM" id="MobiDB-lite"/>
    </source>
</evidence>
<reference evidence="3" key="1">
    <citation type="submission" date="2018-07" db="EMBL/GenBank/DDBJ databases">
        <authorList>
            <person name="Safronova V.I."/>
            <person name="Chirak E.R."/>
            <person name="Sazanova A.L."/>
        </authorList>
    </citation>
    <scope>NUCLEOTIDE SEQUENCE [LARGE SCALE GENOMIC DNA]</scope>
    <source>
        <strain evidence="3">RCAM04685</strain>
    </source>
</reference>
<evidence type="ECO:0000313" key="3">
    <source>
        <dbReference type="Proteomes" id="UP000255207"/>
    </source>
</evidence>
<proteinExistence type="predicted"/>
<organism evidence="2 3">
    <name type="scientific">Bosea caraganae</name>
    <dbReference type="NCBI Taxonomy" id="2763117"/>
    <lineage>
        <taxon>Bacteria</taxon>
        <taxon>Pseudomonadati</taxon>
        <taxon>Pseudomonadota</taxon>
        <taxon>Alphaproteobacteria</taxon>
        <taxon>Hyphomicrobiales</taxon>
        <taxon>Boseaceae</taxon>
        <taxon>Bosea</taxon>
    </lineage>
</organism>
<gene>
    <name evidence="2" type="ORF">DWE98_02940</name>
</gene>
<keyword evidence="3" id="KW-1185">Reference proteome</keyword>
<accession>A0A370LC10</accession>
<evidence type="ECO:0000313" key="2">
    <source>
        <dbReference type="EMBL" id="RDJ29514.1"/>
    </source>
</evidence>
<dbReference type="EMBL" id="QQTP01000001">
    <property type="protein sequence ID" value="RDJ29514.1"/>
    <property type="molecule type" value="Genomic_DNA"/>
</dbReference>
<name>A0A370LC10_9HYPH</name>
<sequence>MTFSEIRDLRIVDVIVETPKPAEGGQPVVVWPKAGMAYASTQMPASTRPVSLGRDPAGAGNGPTPEESAWDEKFMALSRSAAAQTQMHSTLAQVTRDSFRKRFTEQPSGKHAAKLKVVVKSLMAPGGQATFTADVIVLDGVTGRPLTQYPNLLGIRTASTAVVPATPVGILVGLAALAVADQIRGDPAYEAIDSASSAFSGWLLRE</sequence>
<dbReference type="AlphaFoldDB" id="A0A370LC10"/>
<protein>
    <submittedName>
        <fullName evidence="2">Uncharacterized protein</fullName>
    </submittedName>
</protein>
<feature type="region of interest" description="Disordered" evidence="1">
    <location>
        <begin position="45"/>
        <end position="68"/>
    </location>
</feature>